<gene>
    <name evidence="1" type="ORF">ACFQ4R_11055</name>
</gene>
<dbReference type="Proteomes" id="UP001597191">
    <property type="component" value="Unassembled WGS sequence"/>
</dbReference>
<protein>
    <submittedName>
        <fullName evidence="1">Uncharacterized protein</fullName>
    </submittedName>
</protein>
<name>A0ABW4BR64_9LACO</name>
<proteinExistence type="predicted"/>
<keyword evidence="2" id="KW-1185">Reference proteome</keyword>
<evidence type="ECO:0000313" key="2">
    <source>
        <dbReference type="Proteomes" id="UP001597191"/>
    </source>
</evidence>
<evidence type="ECO:0000313" key="1">
    <source>
        <dbReference type="EMBL" id="MFD1412118.1"/>
    </source>
</evidence>
<reference evidence="2" key="1">
    <citation type="journal article" date="2019" name="Int. J. Syst. Evol. Microbiol.">
        <title>The Global Catalogue of Microorganisms (GCM) 10K type strain sequencing project: providing services to taxonomists for standard genome sequencing and annotation.</title>
        <authorList>
            <consortium name="The Broad Institute Genomics Platform"/>
            <consortium name="The Broad Institute Genome Sequencing Center for Infectious Disease"/>
            <person name="Wu L."/>
            <person name="Ma J."/>
        </authorList>
    </citation>
    <scope>NUCLEOTIDE SEQUENCE [LARGE SCALE GENOMIC DNA]</scope>
    <source>
        <strain evidence="2">CCM 8937</strain>
    </source>
</reference>
<comment type="caution">
    <text evidence="1">The sequence shown here is derived from an EMBL/GenBank/DDBJ whole genome shotgun (WGS) entry which is preliminary data.</text>
</comment>
<dbReference type="RefSeq" id="WP_125648282.1">
    <property type="nucleotide sequence ID" value="NZ_JBHTOH010000094.1"/>
</dbReference>
<sequence>MNTVIEMTDQFGLDYYYVTVTFTADALVLQNPASNLRQLNCRLPMDELVEEPVSPQFWTTKYSLSYDKILYTFVDYGTGVIPYLKQYLRQHTQQLGHN</sequence>
<accession>A0ABW4BR64</accession>
<organism evidence="1 2">
    <name type="scientific">Lapidilactobacillus gannanensis</name>
    <dbReference type="NCBI Taxonomy" id="2486002"/>
    <lineage>
        <taxon>Bacteria</taxon>
        <taxon>Bacillati</taxon>
        <taxon>Bacillota</taxon>
        <taxon>Bacilli</taxon>
        <taxon>Lactobacillales</taxon>
        <taxon>Lactobacillaceae</taxon>
        <taxon>Lapidilactobacillus</taxon>
    </lineage>
</organism>
<dbReference type="EMBL" id="JBHTOH010000094">
    <property type="protein sequence ID" value="MFD1412118.1"/>
    <property type="molecule type" value="Genomic_DNA"/>
</dbReference>